<organism evidence="1 2">
    <name type="scientific">Bacillus thuringiensis</name>
    <dbReference type="NCBI Taxonomy" id="1428"/>
    <lineage>
        <taxon>Bacteria</taxon>
        <taxon>Bacillati</taxon>
        <taxon>Bacillota</taxon>
        <taxon>Bacilli</taxon>
        <taxon>Bacillales</taxon>
        <taxon>Bacillaceae</taxon>
        <taxon>Bacillus</taxon>
        <taxon>Bacillus cereus group</taxon>
    </lineage>
</organism>
<gene>
    <name evidence="1" type="ORF">CAB88_05555</name>
</gene>
<protein>
    <submittedName>
        <fullName evidence="1">Dithiol-disulfide isomerase</fullName>
    </submittedName>
</protein>
<reference evidence="1 2" key="1">
    <citation type="submission" date="2017-04" db="EMBL/GenBank/DDBJ databases">
        <title>Complete Genome Sequence of Bacillus thuringiensis type Strain ATCC 10792.</title>
        <authorList>
            <person name="Oh D.-H."/>
            <person name="Park B.-J."/>
            <person name="Shuai W."/>
            <person name="Chelliah R."/>
        </authorList>
    </citation>
    <scope>NUCLEOTIDE SEQUENCE [LARGE SCALE GENOMIC DNA]</scope>
    <source>
        <strain evidence="1 2">ATCC 10792</strain>
    </source>
</reference>
<evidence type="ECO:0000313" key="1">
    <source>
        <dbReference type="EMBL" id="ARP60908.1"/>
    </source>
</evidence>
<dbReference type="RefSeq" id="WP_080546091.1">
    <property type="nucleotide sequence ID" value="NZ_CP021061.1"/>
</dbReference>
<proteinExistence type="predicted"/>
<evidence type="ECO:0000313" key="2">
    <source>
        <dbReference type="Proteomes" id="UP000194143"/>
    </source>
</evidence>
<dbReference type="Proteomes" id="UP000194143">
    <property type="component" value="Chromosome"/>
</dbReference>
<accession>A0A1W6WWE6</accession>
<keyword evidence="1" id="KW-0413">Isomerase</keyword>
<keyword evidence="2" id="KW-1185">Reference proteome</keyword>
<sequence length="66" mass="7784">MTPINAVIPMMRAATVIKSIKKAIICKLPLCLSVCLLYEIKNKKERNVRKYLIYFRNRVDRRENVC</sequence>
<dbReference type="GeneID" id="71765267"/>
<dbReference type="GO" id="GO:0016853">
    <property type="term" value="F:isomerase activity"/>
    <property type="evidence" value="ECO:0007669"/>
    <property type="project" value="UniProtKB-KW"/>
</dbReference>
<name>A0A1W6WWE6_BACTU</name>
<dbReference type="EMBL" id="CP021061">
    <property type="protein sequence ID" value="ARP60908.1"/>
    <property type="molecule type" value="Genomic_DNA"/>
</dbReference>
<dbReference type="AlphaFoldDB" id="A0A1W6WWE6"/>